<sequence>MSLFDQILNRLKIFLNIEKDSDIAQLLGMAQSTFASRKQRNSFPEENLKELIRREPWREIDYQFIMTGKLSTFEEINRRLKKVSGLANDLDVIRALDITGDEFVQARLDNLFPIPALYNYINNSTHKKINLDYVISGKTATVEQYGVHLIEMLEKLATLSTEEQLNIIQQVNNLYALHSIVNASKTTN</sequence>
<gene>
    <name evidence="2" type="ORF">V757_01860</name>
</gene>
<dbReference type="AlphaFoldDB" id="V8G8I2"/>
<proteinExistence type="predicted"/>
<dbReference type="GO" id="GO:0045892">
    <property type="term" value="P:negative regulation of DNA-templated transcription"/>
    <property type="evidence" value="ECO:0007669"/>
    <property type="project" value="InterPro"/>
</dbReference>
<dbReference type="Proteomes" id="UP000018766">
    <property type="component" value="Unassembled WGS sequence"/>
</dbReference>
<feature type="domain" description="Bacteriophage CI repressor N-terminal" evidence="1">
    <location>
        <begin position="7"/>
        <end position="47"/>
    </location>
</feature>
<dbReference type="Pfam" id="PF07022">
    <property type="entry name" value="Phage_CI_repr"/>
    <property type="match status" value="1"/>
</dbReference>
<accession>V8G8I2</accession>
<evidence type="ECO:0000259" key="1">
    <source>
        <dbReference type="Pfam" id="PF07022"/>
    </source>
</evidence>
<protein>
    <recommendedName>
        <fullName evidence="1">Bacteriophage CI repressor N-terminal domain-containing protein</fullName>
    </recommendedName>
</protein>
<dbReference type="InterPro" id="IPR010982">
    <property type="entry name" value="Lambda_DNA-bd_dom_sf"/>
</dbReference>
<evidence type="ECO:0000313" key="3">
    <source>
        <dbReference type="Proteomes" id="UP000018766"/>
    </source>
</evidence>
<dbReference type="GO" id="GO:0003677">
    <property type="term" value="F:DNA binding"/>
    <property type="evidence" value="ECO:0007669"/>
    <property type="project" value="InterPro"/>
</dbReference>
<reference evidence="2 3" key="1">
    <citation type="submission" date="2013-11" db="EMBL/GenBank/DDBJ databases">
        <title>Genomic analysis of Pelistega sp. HM-7.</title>
        <authorList>
            <person name="Kumbhare S.V."/>
            <person name="Shetty S.A."/>
            <person name="Sharma O."/>
            <person name="Dhotre D.P."/>
        </authorList>
    </citation>
    <scope>NUCLEOTIDE SEQUENCE [LARGE SCALE GENOMIC DNA]</scope>
    <source>
        <strain evidence="2 3">HM-7</strain>
    </source>
</reference>
<dbReference type="Gene3D" id="1.10.260.40">
    <property type="entry name" value="lambda repressor-like DNA-binding domains"/>
    <property type="match status" value="1"/>
</dbReference>
<comment type="caution">
    <text evidence="2">The sequence shown here is derived from an EMBL/GenBank/DDBJ whole genome shotgun (WGS) entry which is preliminary data.</text>
</comment>
<keyword evidence="3" id="KW-1185">Reference proteome</keyword>
<dbReference type="InterPro" id="IPR010744">
    <property type="entry name" value="Phage_CI_N"/>
</dbReference>
<dbReference type="EMBL" id="AYSV01000014">
    <property type="protein sequence ID" value="ETD72844.1"/>
    <property type="molecule type" value="Genomic_DNA"/>
</dbReference>
<dbReference type="RefSeq" id="WP_023949283.1">
    <property type="nucleotide sequence ID" value="NZ_AYSV01000014.1"/>
</dbReference>
<evidence type="ECO:0000313" key="2">
    <source>
        <dbReference type="EMBL" id="ETD72844.1"/>
    </source>
</evidence>
<name>V8G8I2_9BURK</name>
<organism evidence="2 3">
    <name type="scientific">Pelistega indica</name>
    <dbReference type="NCBI Taxonomy" id="1414851"/>
    <lineage>
        <taxon>Bacteria</taxon>
        <taxon>Pseudomonadati</taxon>
        <taxon>Pseudomonadota</taxon>
        <taxon>Betaproteobacteria</taxon>
        <taxon>Burkholderiales</taxon>
        <taxon>Alcaligenaceae</taxon>
        <taxon>Pelistega</taxon>
    </lineage>
</organism>